<dbReference type="EMBL" id="JAEPQZ010000002">
    <property type="protein sequence ID" value="KAG2185071.1"/>
    <property type="molecule type" value="Genomic_DNA"/>
</dbReference>
<organism evidence="2 3">
    <name type="scientific">Mortierella isabellina</name>
    <name type="common">Filamentous fungus</name>
    <name type="synonym">Umbelopsis isabellina</name>
    <dbReference type="NCBI Taxonomy" id="91625"/>
    <lineage>
        <taxon>Eukaryota</taxon>
        <taxon>Fungi</taxon>
        <taxon>Fungi incertae sedis</taxon>
        <taxon>Mucoromycota</taxon>
        <taxon>Mucoromycotina</taxon>
        <taxon>Umbelopsidomycetes</taxon>
        <taxon>Umbelopsidales</taxon>
        <taxon>Umbelopsidaceae</taxon>
        <taxon>Umbelopsis</taxon>
    </lineage>
</organism>
<feature type="compositionally biased region" description="Basic residues" evidence="1">
    <location>
        <begin position="632"/>
        <end position="643"/>
    </location>
</feature>
<comment type="caution">
    <text evidence="2">The sequence shown here is derived from an EMBL/GenBank/DDBJ whole genome shotgun (WGS) entry which is preliminary data.</text>
</comment>
<feature type="compositionally biased region" description="Polar residues" evidence="1">
    <location>
        <begin position="483"/>
        <end position="494"/>
    </location>
</feature>
<feature type="compositionally biased region" description="Polar residues" evidence="1">
    <location>
        <begin position="35"/>
        <end position="46"/>
    </location>
</feature>
<name>A0A8H7Q5H6_MORIS</name>
<dbReference type="Proteomes" id="UP000654370">
    <property type="component" value="Unassembled WGS sequence"/>
</dbReference>
<dbReference type="OrthoDB" id="2290328at2759"/>
<evidence type="ECO:0000256" key="1">
    <source>
        <dbReference type="SAM" id="MobiDB-lite"/>
    </source>
</evidence>
<feature type="compositionally biased region" description="Polar residues" evidence="1">
    <location>
        <begin position="381"/>
        <end position="393"/>
    </location>
</feature>
<feature type="compositionally biased region" description="Basic and acidic residues" evidence="1">
    <location>
        <begin position="461"/>
        <end position="476"/>
    </location>
</feature>
<dbReference type="AlphaFoldDB" id="A0A8H7Q5H6"/>
<gene>
    <name evidence="2" type="ORF">INT43_000984</name>
</gene>
<evidence type="ECO:0000313" key="3">
    <source>
        <dbReference type="Proteomes" id="UP000654370"/>
    </source>
</evidence>
<evidence type="ECO:0000313" key="2">
    <source>
        <dbReference type="EMBL" id="KAG2185071.1"/>
    </source>
</evidence>
<feature type="compositionally biased region" description="Acidic residues" evidence="1">
    <location>
        <begin position="417"/>
        <end position="427"/>
    </location>
</feature>
<feature type="compositionally biased region" description="Low complexity" evidence="1">
    <location>
        <begin position="572"/>
        <end position="603"/>
    </location>
</feature>
<proteinExistence type="predicted"/>
<feature type="compositionally biased region" description="Basic and acidic residues" evidence="1">
    <location>
        <begin position="104"/>
        <end position="116"/>
    </location>
</feature>
<feature type="region of interest" description="Disordered" evidence="1">
    <location>
        <begin position="322"/>
        <end position="449"/>
    </location>
</feature>
<reference evidence="2" key="1">
    <citation type="submission" date="2020-12" db="EMBL/GenBank/DDBJ databases">
        <title>Metabolic potential, ecology and presence of endohyphal bacteria is reflected in genomic diversity of Mucoromycotina.</title>
        <authorList>
            <person name="Muszewska A."/>
            <person name="Okrasinska A."/>
            <person name="Steczkiewicz K."/>
            <person name="Drgas O."/>
            <person name="Orlowska M."/>
            <person name="Perlinska-Lenart U."/>
            <person name="Aleksandrzak-Piekarczyk T."/>
            <person name="Szatraj K."/>
            <person name="Zielenkiewicz U."/>
            <person name="Pilsyk S."/>
            <person name="Malc E."/>
            <person name="Mieczkowski P."/>
            <person name="Kruszewska J.S."/>
            <person name="Biernat P."/>
            <person name="Pawlowska J."/>
        </authorList>
    </citation>
    <scope>NUCLEOTIDE SEQUENCE</scope>
    <source>
        <strain evidence="2">WA0000067209</strain>
    </source>
</reference>
<accession>A0A8H7Q5H6</accession>
<feature type="compositionally biased region" description="Low complexity" evidence="1">
    <location>
        <begin position="759"/>
        <end position="796"/>
    </location>
</feature>
<feature type="region of interest" description="Disordered" evidence="1">
    <location>
        <begin position="689"/>
        <end position="852"/>
    </location>
</feature>
<feature type="region of interest" description="Disordered" evidence="1">
    <location>
        <begin position="30"/>
        <end position="189"/>
    </location>
</feature>
<feature type="region of interest" description="Disordered" evidence="1">
    <location>
        <begin position="461"/>
        <end position="512"/>
    </location>
</feature>
<protein>
    <submittedName>
        <fullName evidence="2">Uncharacterized protein</fullName>
    </submittedName>
</protein>
<feature type="compositionally biased region" description="Pro residues" evidence="1">
    <location>
        <begin position="811"/>
        <end position="825"/>
    </location>
</feature>
<keyword evidence="3" id="KW-1185">Reference proteome</keyword>
<feature type="compositionally biased region" description="Polar residues" evidence="1">
    <location>
        <begin position="153"/>
        <end position="164"/>
    </location>
</feature>
<feature type="compositionally biased region" description="Basic and acidic residues" evidence="1">
    <location>
        <begin position="322"/>
        <end position="338"/>
    </location>
</feature>
<feature type="region of interest" description="Disordered" evidence="1">
    <location>
        <begin position="527"/>
        <end position="659"/>
    </location>
</feature>
<feature type="compositionally biased region" description="Polar residues" evidence="1">
    <location>
        <begin position="121"/>
        <end position="135"/>
    </location>
</feature>
<feature type="compositionally biased region" description="Polar residues" evidence="1">
    <location>
        <begin position="342"/>
        <end position="354"/>
    </location>
</feature>
<sequence length="852" mass="95686">MPLTKLFGNKRKDRGGTTVHQISEPFHLPQDDEQFSQFGPMSSRAKSPSDILDFSGYPRLEPLTKNYGGIQPKAIGRNGSPPAPQLAMPKPKHAIPPAKQVLMGEERDKTEIEHSGRPVYETSTHLPPRRNSASSGGYMGEREDSPEVVESPENVSAQIDSEQSSPREKSNSSEGWNQLPRKPLPAEEGKGFFAAKNRASINQPMAGHTPPVFAPSTSSMPVKNVVQELRSAPHKPLPVAQDQDSMSFEPTKYSKATTLQDAPPSPTEDAVTNLAVAGHGANAEYPYDEVAMKHTPDLQGSPQSYTELVDLRQQMSAIRLEREEWKKREHEHRQREQEMLDQINQTQAQLQIALSNGGFLAGTNDPRPDTPEEELETPLTSKPNQLGPTSEDGTMSDDREFYSLPPSRSRRERDFSDYGEDYSEYSADEPGRDHQRRPRSHRFEDENSEIYYEELPSRRSKYYDIKPRLYEPEPERRRRYHSYTPSSVESNLSVDYSPRFSGRYSSRHDDCDCDDCLADREHDLYYGADSPEYVSVRSRSRASSHRSRSRSGSLSRNANRSDSRSRNRSRSGSRADSRAGSVSGSRSQSRSQNRSRASSRSQGYNSFHKSTPRRHSQYGPEEYYDEDIYVPHSKHKSRHRKTRSSGSMRKQYRGPLHPGDIPYEDWPGMHEQYMPMPEPHFPIPPPFHGMHPPPHPAMASHMSLPDIGPDPQQGMPPPPLPPAAGQAAGHRPRPPMNEASKEGPRGILRKPSGSLPNMQQRQSQPPHPSQHQPQQHAPQHGPFPMQHFGPPMMSPHGPFPPPGMGPHHPMGFPPPPHGMYPPQGPPWHGGQQHPPPMHGSVPQGNSRKSRKS</sequence>
<feature type="compositionally biased region" description="Basic residues" evidence="1">
    <location>
        <begin position="538"/>
        <end position="549"/>
    </location>
</feature>